<dbReference type="InterPro" id="IPR030878">
    <property type="entry name" value="Ribosomal_uL15"/>
</dbReference>
<dbReference type="HAMAP" id="MF_01341">
    <property type="entry name" value="Ribosomal_uL15"/>
    <property type="match status" value="1"/>
</dbReference>
<feature type="compositionally biased region" description="Basic and acidic residues" evidence="5">
    <location>
        <begin position="633"/>
        <end position="643"/>
    </location>
</feature>
<feature type="compositionally biased region" description="Basic and acidic residues" evidence="5">
    <location>
        <begin position="219"/>
        <end position="242"/>
    </location>
</feature>
<feature type="non-terminal residue" evidence="6">
    <location>
        <position position="1"/>
    </location>
</feature>
<dbReference type="OrthoDB" id="361383at2759"/>
<feature type="compositionally biased region" description="Gly residues" evidence="5">
    <location>
        <begin position="878"/>
        <end position="890"/>
    </location>
</feature>
<feature type="compositionally biased region" description="Basic and acidic residues" evidence="5">
    <location>
        <begin position="347"/>
        <end position="358"/>
    </location>
</feature>
<accession>A0A139XXS0</accession>
<organism evidence="6 7">
    <name type="scientific">Toxoplasma gondii ARI</name>
    <dbReference type="NCBI Taxonomy" id="1074872"/>
    <lineage>
        <taxon>Eukaryota</taxon>
        <taxon>Sar</taxon>
        <taxon>Alveolata</taxon>
        <taxon>Apicomplexa</taxon>
        <taxon>Conoidasida</taxon>
        <taxon>Coccidia</taxon>
        <taxon>Eucoccidiorida</taxon>
        <taxon>Eimeriorina</taxon>
        <taxon>Sarcocystidae</taxon>
        <taxon>Toxoplasma</taxon>
    </lineage>
</organism>
<feature type="compositionally biased region" description="Acidic residues" evidence="5">
    <location>
        <begin position="1103"/>
        <end position="1132"/>
    </location>
</feature>
<comment type="similarity">
    <text evidence="1">Belongs to the universal ribosomal protein uL15 family.</text>
</comment>
<evidence type="ECO:0000313" key="6">
    <source>
        <dbReference type="EMBL" id="KYF43564.1"/>
    </source>
</evidence>
<evidence type="ECO:0000256" key="4">
    <source>
        <dbReference type="SAM" id="Coils"/>
    </source>
</evidence>
<feature type="compositionally biased region" description="Basic and acidic residues" evidence="5">
    <location>
        <begin position="666"/>
        <end position="678"/>
    </location>
</feature>
<keyword evidence="3" id="KW-0687">Ribonucleoprotein</keyword>
<feature type="region of interest" description="Disordered" evidence="5">
    <location>
        <begin position="1"/>
        <end position="78"/>
    </location>
</feature>
<feature type="compositionally biased region" description="Basic and acidic residues" evidence="5">
    <location>
        <begin position="799"/>
        <end position="816"/>
    </location>
</feature>
<dbReference type="InterPro" id="IPR036227">
    <property type="entry name" value="Ribosomal_uL15/eL18_sf"/>
</dbReference>
<feature type="compositionally biased region" description="Basic and acidic residues" evidence="5">
    <location>
        <begin position="1194"/>
        <end position="1203"/>
    </location>
</feature>
<feature type="compositionally biased region" description="Low complexity" evidence="5">
    <location>
        <begin position="693"/>
        <end position="709"/>
    </location>
</feature>
<feature type="compositionally biased region" description="Basic and acidic residues" evidence="5">
    <location>
        <begin position="310"/>
        <end position="320"/>
    </location>
</feature>
<sequence length="1203" mass="134686">SPSPSSPSTSSSPSSPSPSSPSPSSPSTSSSPSSPSPSSHSPSSSSPSPSSSSPSSPSSSSPSPSSSSPSSPSSSSSAVPSFDYFFHPLTSPKHYLSAQFPSSSLFLRLISLLPPAPSPASPNYRERKRERKKERRNHFRLRSFIEDKLRARHEDVFLFRHLHDSSLVDESEAKKSNKVIHPIFRSVEATFQKRRLQARRKQLLKQETALAAELQSCSDAREGREREEETASLDVDAHRAGDEGETDGSCGRTGTGPEVALPAEAEEDNEREVNRGGEAEETHSGTRDLDDASASEASQETEEESLPLGDRVETEAKKTDEELERELEETRRERLRVEEVLEEVAAAEDRATTDLNAKKEKKGKKGKKGKQKASLPRKRRSRSALEVEEGEGIFRIHRIVEEAEQAEEASRKKDDFGEKERKHRFRHRWEVDENSSYRRKVLERRGLVAMPLSNAVPEESEGADEDLVPLSDEEAAAYYAQAEDLGKEARRLNAKMLHLSQKLLARIYVIEQDYTISFDERMERMMPLRKELRQVQRPYHKMFICLLKERDKRAGVPSLEYTVDNPLLPPPEEDPPSSPSSPSPSSSPSSSSPSPSSSPCPSSSPSPSSFSLSSNFSASSSPYSAPFVPPPAQRKDAWQRKLSADLPIVPFYKRATAPTADGGVDSESRDTQERRDGDPDAPEGSEGRHRADPPSSSSASSASSASPLSASPPSPSLSGSRPSQIKSRRLFEAPYPAEDEHLPAAPPEGSPVFQELVWNLSAPKCWAGAFYVRSPGTTLGVATRSAVRDGQTLAENEEKEGPLERMTPEEEERQRREERKFFGQWWTKKQRMLAEGQPNFEWRFTELGEGRRTGEYFFGFDNILKCRRKRRKRLGRGDASGKGGSAGRGTKGQKSRSGGSIPLSFEGGQMPLYRKLPKFVGRPLGPAHQEKYRKYPFQLIRLPQLNVMSDGETCDWLTLRERGAGLGRFKRDCPVKAHAFTKSAARAILALGGRCLLLQRRTQDRVVAEYNPDYRVPAKREKSRDTVSAETDGSEELEDSERPLQQLARLRRRVLSLQLQGLTKLLREHRGRLQRSTRQTPKRRRRVLNLASRIDRLRAELADLADEEDRERDGEQDGEQEGDQEGEEGEELKEEKLVVLRTVPRRFVYPGRLPPKQRDLLRWRRFLRKKQKEERERQLFSEGTNGQTDAGASETKRENQAPT</sequence>
<dbReference type="Proteomes" id="UP000074247">
    <property type="component" value="Unassembled WGS sequence"/>
</dbReference>
<dbReference type="AlphaFoldDB" id="A0A139XXS0"/>
<dbReference type="GO" id="GO:0005762">
    <property type="term" value="C:mitochondrial large ribosomal subunit"/>
    <property type="evidence" value="ECO:0007669"/>
    <property type="project" value="TreeGrafter"/>
</dbReference>
<feature type="region of interest" description="Disordered" evidence="5">
    <location>
        <begin position="116"/>
        <end position="135"/>
    </location>
</feature>
<feature type="compositionally biased region" description="Pro residues" evidence="5">
    <location>
        <begin position="15"/>
        <end position="24"/>
    </location>
</feature>
<feature type="region of interest" description="Disordered" evidence="5">
    <location>
        <begin position="1171"/>
        <end position="1203"/>
    </location>
</feature>
<feature type="compositionally biased region" description="Basic residues" evidence="5">
    <location>
        <begin position="126"/>
        <end position="135"/>
    </location>
</feature>
<gene>
    <name evidence="6" type="ORF">TGARI_220300</name>
</gene>
<feature type="region of interest" description="Disordered" evidence="5">
    <location>
        <begin position="561"/>
        <end position="748"/>
    </location>
</feature>
<dbReference type="GO" id="GO:0006412">
    <property type="term" value="P:translation"/>
    <property type="evidence" value="ECO:0007669"/>
    <property type="project" value="InterPro"/>
</dbReference>
<feature type="compositionally biased region" description="Low complexity" evidence="5">
    <location>
        <begin position="1"/>
        <end position="14"/>
    </location>
</feature>
<dbReference type="VEuPathDB" id="ToxoDB:TGARI_220300"/>
<comment type="caution">
    <text evidence="6">The sequence shown here is derived from an EMBL/GenBank/DDBJ whole genome shotgun (WGS) entry which is preliminary data.</text>
</comment>
<feature type="compositionally biased region" description="Low complexity" evidence="5">
    <location>
        <begin position="25"/>
        <end position="77"/>
    </location>
</feature>
<feature type="compositionally biased region" description="Low complexity" evidence="5">
    <location>
        <begin position="605"/>
        <end position="626"/>
    </location>
</feature>
<feature type="region of interest" description="Disordered" evidence="5">
    <location>
        <begin position="1101"/>
        <end position="1135"/>
    </location>
</feature>
<feature type="compositionally biased region" description="Basic residues" evidence="5">
    <location>
        <begin position="359"/>
        <end position="382"/>
    </location>
</feature>
<evidence type="ECO:0000256" key="1">
    <source>
        <dbReference type="ARBA" id="ARBA00007320"/>
    </source>
</evidence>
<feature type="compositionally biased region" description="Basic and acidic residues" evidence="5">
    <location>
        <begin position="271"/>
        <end position="290"/>
    </location>
</feature>
<dbReference type="InterPro" id="IPR005749">
    <property type="entry name" value="Ribosomal_uL15_bac-type"/>
</dbReference>
<name>A0A139XXS0_TOXGO</name>
<dbReference type="PANTHER" id="PTHR12934:SF11">
    <property type="entry name" value="LARGE RIBOSOMAL SUBUNIT PROTEIN UL15M"/>
    <property type="match status" value="1"/>
</dbReference>
<keyword evidence="4" id="KW-0175">Coiled coil</keyword>
<dbReference type="EMBL" id="AGQS02004641">
    <property type="protein sequence ID" value="KYF43564.1"/>
    <property type="molecule type" value="Genomic_DNA"/>
</dbReference>
<protein>
    <submittedName>
        <fullName evidence="6">Ribosomal protein L15 protein</fullName>
    </submittedName>
</protein>
<feature type="region of interest" description="Disordered" evidence="5">
    <location>
        <begin position="216"/>
        <end position="386"/>
    </location>
</feature>
<dbReference type="GO" id="GO:0003735">
    <property type="term" value="F:structural constituent of ribosome"/>
    <property type="evidence" value="ECO:0007669"/>
    <property type="project" value="InterPro"/>
</dbReference>
<feature type="coiled-coil region" evidence="4">
    <location>
        <begin position="475"/>
        <end position="502"/>
    </location>
</feature>
<proteinExistence type="inferred from homology"/>
<dbReference type="PANTHER" id="PTHR12934">
    <property type="entry name" value="50S RIBOSOMAL PROTEIN L15"/>
    <property type="match status" value="1"/>
</dbReference>
<evidence type="ECO:0000256" key="3">
    <source>
        <dbReference type="ARBA" id="ARBA00023274"/>
    </source>
</evidence>
<keyword evidence="2 6" id="KW-0689">Ribosomal protein</keyword>
<feature type="region of interest" description="Disordered" evidence="5">
    <location>
        <begin position="1018"/>
        <end position="1043"/>
    </location>
</feature>
<evidence type="ECO:0000313" key="7">
    <source>
        <dbReference type="Proteomes" id="UP000074247"/>
    </source>
</evidence>
<reference evidence="6 7" key="1">
    <citation type="journal article" date="2016" name="Nat. Commun.">
        <title>Local admixture of amplified and diversified secreted pathogenesis determinants shapes mosaic Toxoplasma gondii genomes.</title>
        <authorList>
            <person name="Lorenzi H."/>
            <person name="Khan A."/>
            <person name="Behnke M.S."/>
            <person name="Namasivayam S."/>
            <person name="Swapna L.S."/>
            <person name="Hadjithomas M."/>
            <person name="Karamycheva S."/>
            <person name="Pinney D."/>
            <person name="Brunk B.P."/>
            <person name="Ajioka J.W."/>
            <person name="Ajzenberg D."/>
            <person name="Boothroyd J.C."/>
            <person name="Boyle J.P."/>
            <person name="Darde M.L."/>
            <person name="Diaz-Miranda M.A."/>
            <person name="Dubey J.P."/>
            <person name="Fritz H.M."/>
            <person name="Gennari S.M."/>
            <person name="Gregory B.D."/>
            <person name="Kim K."/>
            <person name="Saeij J.P."/>
            <person name="Su C."/>
            <person name="White M.W."/>
            <person name="Zhu X.Q."/>
            <person name="Howe D.K."/>
            <person name="Rosenthal B.M."/>
            <person name="Grigg M.E."/>
            <person name="Parkinson J."/>
            <person name="Liu L."/>
            <person name="Kissinger J.C."/>
            <person name="Roos D.S."/>
            <person name="Sibley L.D."/>
        </authorList>
    </citation>
    <scope>NUCLEOTIDE SEQUENCE [LARGE SCALE GENOMIC DNA]</scope>
    <source>
        <strain evidence="6 7">ARI</strain>
    </source>
</reference>
<feature type="region of interest" description="Disordered" evidence="5">
    <location>
        <begin position="791"/>
        <end position="816"/>
    </location>
</feature>
<evidence type="ECO:0000256" key="5">
    <source>
        <dbReference type="SAM" id="MobiDB-lite"/>
    </source>
</evidence>
<feature type="compositionally biased region" description="Low complexity" evidence="5">
    <location>
        <begin position="583"/>
        <end position="595"/>
    </location>
</feature>
<feature type="compositionally biased region" description="Basic and acidic residues" evidence="5">
    <location>
        <begin position="1018"/>
        <end position="1027"/>
    </location>
</feature>
<feature type="compositionally biased region" description="Basic and acidic residues" evidence="5">
    <location>
        <begin position="328"/>
        <end position="339"/>
    </location>
</feature>
<evidence type="ECO:0000256" key="2">
    <source>
        <dbReference type="ARBA" id="ARBA00022980"/>
    </source>
</evidence>
<feature type="region of interest" description="Disordered" evidence="5">
    <location>
        <begin position="871"/>
        <end position="906"/>
    </location>
</feature>
<dbReference type="SUPFAM" id="SSF52080">
    <property type="entry name" value="Ribosomal proteins L15p and L18e"/>
    <property type="match status" value="1"/>
</dbReference>
<feature type="compositionally biased region" description="Polar residues" evidence="5">
    <location>
        <begin position="1181"/>
        <end position="1190"/>
    </location>
</feature>